<keyword evidence="1" id="KW-1133">Transmembrane helix</keyword>
<name>A0A0S2KAT6_9GAMM</name>
<keyword evidence="3" id="KW-1185">Reference proteome</keyword>
<protein>
    <submittedName>
        <fullName evidence="2">Uncharacterized protein</fullName>
    </submittedName>
</protein>
<evidence type="ECO:0000313" key="2">
    <source>
        <dbReference type="EMBL" id="ALO45103.1"/>
    </source>
</evidence>
<evidence type="ECO:0000313" key="3">
    <source>
        <dbReference type="Proteomes" id="UP000065641"/>
    </source>
</evidence>
<feature type="transmembrane region" description="Helical" evidence="1">
    <location>
        <begin position="6"/>
        <end position="29"/>
    </location>
</feature>
<feature type="transmembrane region" description="Helical" evidence="1">
    <location>
        <begin position="106"/>
        <end position="123"/>
    </location>
</feature>
<proteinExistence type="predicted"/>
<gene>
    <name evidence="2" type="ORF">PS2015_416</name>
</gene>
<dbReference type="Proteomes" id="UP000065641">
    <property type="component" value="Chromosome"/>
</dbReference>
<feature type="transmembrane region" description="Helical" evidence="1">
    <location>
        <begin position="41"/>
        <end position="60"/>
    </location>
</feature>
<dbReference type="KEGG" id="pspi:PS2015_416"/>
<feature type="transmembrane region" description="Helical" evidence="1">
    <location>
        <begin position="129"/>
        <end position="150"/>
    </location>
</feature>
<evidence type="ECO:0000256" key="1">
    <source>
        <dbReference type="SAM" id="Phobius"/>
    </source>
</evidence>
<keyword evidence="1" id="KW-0812">Transmembrane</keyword>
<sequence length="168" mass="18562">MGVLGFIWGVGGILTLLSFAVLRLGGVALEVDYQSLGLHHWLVLVIWFAYMVWAEGYKGFHKAFAPRVVVRADYLAKHPQALHVLLAPLYCMGYVHATVRRRMTSIALTSMIICFVLLVRMLPQPWRGIIDIGVVAGLVFGILSILYYLLQLRGQGADSLPVATDVPA</sequence>
<dbReference type="AlphaFoldDB" id="A0A0S2KAT6"/>
<organism evidence="2 3">
    <name type="scientific">Pseudohongiella spirulinae</name>
    <dbReference type="NCBI Taxonomy" id="1249552"/>
    <lineage>
        <taxon>Bacteria</taxon>
        <taxon>Pseudomonadati</taxon>
        <taxon>Pseudomonadota</taxon>
        <taxon>Gammaproteobacteria</taxon>
        <taxon>Pseudomonadales</taxon>
        <taxon>Pseudohongiellaceae</taxon>
        <taxon>Pseudohongiella</taxon>
    </lineage>
</organism>
<dbReference type="EMBL" id="CP013189">
    <property type="protein sequence ID" value="ALO45103.1"/>
    <property type="molecule type" value="Genomic_DNA"/>
</dbReference>
<dbReference type="STRING" id="1249552.PS2015_416"/>
<reference evidence="2 3" key="1">
    <citation type="submission" date="2015-11" db="EMBL/GenBank/DDBJ databases">
        <authorList>
            <person name="Zhang Y."/>
            <person name="Guo Z."/>
        </authorList>
    </citation>
    <scope>NUCLEOTIDE SEQUENCE [LARGE SCALE GENOMIC DNA]</scope>
    <source>
        <strain evidence="2 3">KCTC 32221</strain>
    </source>
</reference>
<keyword evidence="1" id="KW-0472">Membrane</keyword>
<accession>A0A0S2KAT6</accession>